<keyword evidence="13" id="KW-1185">Reference proteome</keyword>
<dbReference type="GO" id="GO:0000796">
    <property type="term" value="C:condensin complex"/>
    <property type="evidence" value="ECO:0007669"/>
    <property type="project" value="InterPro"/>
</dbReference>
<feature type="compositionally biased region" description="Polar residues" evidence="9">
    <location>
        <begin position="1907"/>
        <end position="1916"/>
    </location>
</feature>
<feature type="domain" description="Coiled-coil protein 142 C-terminal" evidence="11">
    <location>
        <begin position="511"/>
        <end position="942"/>
    </location>
</feature>
<feature type="compositionally biased region" description="Polar residues" evidence="9">
    <location>
        <begin position="1937"/>
        <end position="1957"/>
    </location>
</feature>
<dbReference type="Proteomes" id="UP001162480">
    <property type="component" value="Chromosome 18"/>
</dbReference>
<organism evidence="12 13">
    <name type="scientific">Octopus vulgaris</name>
    <name type="common">Common octopus</name>
    <dbReference type="NCBI Taxonomy" id="6645"/>
    <lineage>
        <taxon>Eukaryota</taxon>
        <taxon>Metazoa</taxon>
        <taxon>Spiralia</taxon>
        <taxon>Lophotrochozoa</taxon>
        <taxon>Mollusca</taxon>
        <taxon>Cephalopoda</taxon>
        <taxon>Coleoidea</taxon>
        <taxon>Octopodiformes</taxon>
        <taxon>Octopoda</taxon>
        <taxon>Incirrata</taxon>
        <taxon>Octopodidae</taxon>
        <taxon>Octopus</taxon>
    </lineage>
</organism>
<proteinExistence type="inferred from homology"/>
<feature type="compositionally biased region" description="Polar residues" evidence="9">
    <location>
        <begin position="1657"/>
        <end position="1680"/>
    </location>
</feature>
<dbReference type="PANTHER" id="PTHR14418">
    <property type="entry name" value="CONDENSIN COMPLEX SUBUNIT 3-RELATED"/>
    <property type="match status" value="1"/>
</dbReference>
<dbReference type="InterPro" id="IPR025977">
    <property type="entry name" value="Cnd3_C"/>
</dbReference>
<gene>
    <name evidence="12" type="ORF">OCTVUL_1B013031</name>
</gene>
<protein>
    <submittedName>
        <fullName evidence="12">Condensin complex subunit 3</fullName>
    </submittedName>
</protein>
<accession>A0AA36BLT1</accession>
<name>A0AA36BLT1_OCTVU</name>
<dbReference type="InterPro" id="IPR011989">
    <property type="entry name" value="ARM-like"/>
</dbReference>
<evidence type="ECO:0000256" key="3">
    <source>
        <dbReference type="ARBA" id="ARBA00022454"/>
    </source>
</evidence>
<dbReference type="Pfam" id="PF12719">
    <property type="entry name" value="Cnd3"/>
    <property type="match status" value="1"/>
</dbReference>
<keyword evidence="7" id="KW-0131">Cell cycle</keyword>
<dbReference type="EMBL" id="OX597831">
    <property type="protein sequence ID" value="CAI9736092.1"/>
    <property type="molecule type" value="Genomic_DNA"/>
</dbReference>
<evidence type="ECO:0000256" key="4">
    <source>
        <dbReference type="ARBA" id="ARBA00022618"/>
    </source>
</evidence>
<dbReference type="GO" id="GO:0051301">
    <property type="term" value="P:cell division"/>
    <property type="evidence" value="ECO:0007669"/>
    <property type="project" value="UniProtKB-KW"/>
</dbReference>
<dbReference type="PANTHER" id="PTHR14418:SF5">
    <property type="entry name" value="CONDENSIN COMPLEX SUBUNIT 3"/>
    <property type="match status" value="1"/>
</dbReference>
<keyword evidence="6" id="KW-0226">DNA condensation</keyword>
<comment type="subcellular location">
    <subcellularLocation>
        <location evidence="1">Chromosome</location>
    </subcellularLocation>
</comment>
<evidence type="ECO:0000256" key="2">
    <source>
        <dbReference type="ARBA" id="ARBA00006533"/>
    </source>
</evidence>
<evidence type="ECO:0000256" key="1">
    <source>
        <dbReference type="ARBA" id="ARBA00004286"/>
    </source>
</evidence>
<reference evidence="12" key="1">
    <citation type="submission" date="2023-08" db="EMBL/GenBank/DDBJ databases">
        <authorList>
            <person name="Alioto T."/>
            <person name="Alioto T."/>
            <person name="Gomez Garrido J."/>
        </authorList>
    </citation>
    <scope>NUCLEOTIDE SEQUENCE</scope>
</reference>
<feature type="region of interest" description="Disordered" evidence="9">
    <location>
        <begin position="1901"/>
        <end position="1983"/>
    </location>
</feature>
<evidence type="ECO:0000259" key="10">
    <source>
        <dbReference type="Pfam" id="PF12719"/>
    </source>
</evidence>
<dbReference type="InterPro" id="IPR027165">
    <property type="entry name" value="CND3"/>
</dbReference>
<comment type="similarity">
    <text evidence="2">Belongs to the CND3 (condensin subunit 3) family.</text>
</comment>
<keyword evidence="5" id="KW-0498">Mitosis</keyword>
<feature type="domain" description="Nuclear condensin complex subunit 3 C-terminal" evidence="10">
    <location>
        <begin position="1545"/>
        <end position="1848"/>
    </location>
</feature>
<evidence type="ECO:0000256" key="6">
    <source>
        <dbReference type="ARBA" id="ARBA00023067"/>
    </source>
</evidence>
<dbReference type="GO" id="GO:0000793">
    <property type="term" value="C:condensed chromosome"/>
    <property type="evidence" value="ECO:0007669"/>
    <property type="project" value="TreeGrafter"/>
</dbReference>
<evidence type="ECO:0000313" key="13">
    <source>
        <dbReference type="Proteomes" id="UP001162480"/>
    </source>
</evidence>
<evidence type="ECO:0000256" key="5">
    <source>
        <dbReference type="ARBA" id="ARBA00022776"/>
    </source>
</evidence>
<keyword evidence="3" id="KW-0158">Chromosome</keyword>
<feature type="region of interest" description="Disordered" evidence="9">
    <location>
        <begin position="1651"/>
        <end position="1680"/>
    </location>
</feature>
<dbReference type="Gene3D" id="1.25.10.10">
    <property type="entry name" value="Leucine-rich Repeat Variant"/>
    <property type="match status" value="1"/>
</dbReference>
<feature type="coiled-coil region" evidence="8">
    <location>
        <begin position="1479"/>
        <end position="1525"/>
    </location>
</feature>
<dbReference type="InterPro" id="IPR016024">
    <property type="entry name" value="ARM-type_fold"/>
</dbReference>
<evidence type="ECO:0000313" key="12">
    <source>
        <dbReference type="EMBL" id="CAI9736092.1"/>
    </source>
</evidence>
<dbReference type="InterPro" id="IPR055350">
    <property type="entry name" value="CCDC142_C"/>
</dbReference>
<keyword evidence="4" id="KW-0132">Cell division</keyword>
<evidence type="ECO:0000256" key="7">
    <source>
        <dbReference type="ARBA" id="ARBA00023306"/>
    </source>
</evidence>
<feature type="region of interest" description="Disordered" evidence="9">
    <location>
        <begin position="912"/>
        <end position="948"/>
    </location>
</feature>
<sequence>MNSLRSNEINCGEKKTKEYKLVCKMLEPVHSMRGKLPSLHRIGKTKCIDEDEPPPIHDLSFDPVPFALLEDNRFDVSDAEETLRALRRAFRIVCPGRHACKRSFDHSGLNITHCRDGVGLGKYYLQLQKIMEKRAWLEFTHDWMYRVKSTLLFIQELESMVYTEYCTLYDIMHNNQLPQDIESKLCGLNSICEDLRVHSNHWNSIQQRIRTQQWMQPLLSSVYSELKMLKKVFFQLQDATIWWIHKLIEIGLVVFSHSQMSHVSNEVFWSVARGLEDFNSIVTSAKLNAFHDNESIIFKDPNLMAMWNSIMINSKFHNLSSLITISPISLNHILNCFANQRSRYATFDTHRFLTKSDEFIDNLDTGILPGFVWNDLSANIMSAVSSESFEHQIGNGSASLSTVILNVNPLKAPDLSVLMSPLTDFVRREQDFAEKFLSVICNSTNFLRYDNTNNSSTKDNKSVTTNRLTARRFSGTPVLSRTDSRRKTVSWGDTANSSIKSQLVTTYLENIWENFGKNFEHLIYEPAWNGERSLMRTDVGSLFLVNDALVLMLCRMIYHGIVKDLFPSGSVIPLQILAQKIHTIAAIGCWDNCVCKVEGLRTVDKCYPCPLGNGDYSTKTGLLLKDTYQPLLSSLENYIQSLNSTGPESTLQKSGTDPTQILSLFTRLQTTACIALSWCYSKTHEFLASWSIGSFILVTQTDLKILSDETKRAVCIAQTLCTNLSLYNSLHNAYIHSALTEVYHELEDINSQLQSLSGSVMKLFSENCGKISKQFFQNNMPGGKIWRSKSVGRFNDYTIEQQDYIEHALETILEPVVEGVSKLRVTSQLSVISMATVAMCEAWTDFILKEKIKFSLHGAHQLGADFNFVRTWLSSAIRNNEVRQSITQLSVFSYLNGIVLLLQRQPKKRASTRFTDPCANDDISSDTADNNTESNHRGANCESSTETEVTNDEKDICSDINKGTVNEGSNTTICCYGKYEAIKRTPNQTKDKMEPIFHQSQQNSQSHGRLIKEMQKIYENKTFEEFWVELKSFMKYFMVKFEREPAVERVVNFVSNLIIALSRKNNEVQDVQPEEEENSQPEVVQSSIMEKVIAFIFDSHNCSSRAIRYRCCQLTNKLLAGLGDVMLDDELCANITTIMLERTKDSIPIIREQAIYALACLQNPEDENCPIIEAYLFHLENDSHAGVRRAVVGSIALLSKTLPAILDRTKDITESVRCQTFSILAEKINIRALSISQRLDLIDRGLTDRSITVKKICTRKLFQSWLQSCDGSFLELLYSLDVVTSFKQCEKLLLSLFEQYTAEELVKNFTFLSDDLLINKEEVDCEKVAYWKTLCQYLDSLGVDGADSLEKVLPNSIVFCDYLKSCNLDNCVKSETRSAEDELELQFIVEQLMGMLKFMDLSDIAARNAVQTLLHDVLVSDKTNNCWISTIVAQLHILKPDQKELMNYICDLVSEIHEPVVLTLLSVNEDERRAIDLKIASLRIKIHELRDHLDEYVKKEDYISAANVKNTLKQLEQQQEELNASKIPSSEETNEVKNDPKTLLKCLTIICETLMLKNVSVKEPTIEVLKESIILPSIPNECDEVRNLGLKCLGLCCLNSKETAIRHLNIFLEACHIEVEVDAVKVTALRAIFDILLVFGIDLFVNSSSSEEDGEANSCSENNETANNLESNLEESTQEKSGSSVMIALLCKQMDSEVCEIQTVAAEGLAKLLLSGRIAASKVLTRLILLWFNPISEDNYYLCCCLGTFFPVFASDSALNQELVVDSFLPVVKTLCNAPASSPLSKVDTSKVCDLLIELTRPRLLPGTFCKENLNHDRILVQVCNEILSNPNSFSVRPLSRVLNYLDLNEDSITMLKDLKTLISKILSVVKDNMSLKTLVKFSQRVDKAVSACEEKSRVNSVGPECETQNGDNNDVASECGTKSGDSSNAAPKCGTETDSNNVTSECGTNIDGSSVVSECEPKSDSNNTTSECDTEVDGSSVA</sequence>
<dbReference type="SUPFAM" id="SSF48371">
    <property type="entry name" value="ARM repeat"/>
    <property type="match status" value="1"/>
</dbReference>
<keyword evidence="8" id="KW-0175">Coiled coil</keyword>
<evidence type="ECO:0000259" key="11">
    <source>
        <dbReference type="Pfam" id="PF14923"/>
    </source>
</evidence>
<dbReference type="GO" id="GO:0005737">
    <property type="term" value="C:cytoplasm"/>
    <property type="evidence" value="ECO:0007669"/>
    <property type="project" value="TreeGrafter"/>
</dbReference>
<evidence type="ECO:0000256" key="9">
    <source>
        <dbReference type="SAM" id="MobiDB-lite"/>
    </source>
</evidence>
<dbReference type="Pfam" id="PF14923">
    <property type="entry name" value="CCDC142"/>
    <property type="match status" value="1"/>
</dbReference>
<evidence type="ECO:0000256" key="8">
    <source>
        <dbReference type="SAM" id="Coils"/>
    </source>
</evidence>
<dbReference type="GO" id="GO:0007076">
    <property type="term" value="P:mitotic chromosome condensation"/>
    <property type="evidence" value="ECO:0007669"/>
    <property type="project" value="InterPro"/>
</dbReference>